<keyword evidence="5" id="KW-1185">Reference proteome</keyword>
<dbReference type="STRING" id="1344003.SAMN05445060_1477"/>
<dbReference type="AlphaFoldDB" id="A0A1N7EMX3"/>
<feature type="transmembrane region" description="Helical" evidence="2">
    <location>
        <begin position="197"/>
        <end position="219"/>
    </location>
</feature>
<evidence type="ECO:0000259" key="3">
    <source>
        <dbReference type="Pfam" id="PF14230"/>
    </source>
</evidence>
<dbReference type="EMBL" id="FTNT01000003">
    <property type="protein sequence ID" value="SIR89423.1"/>
    <property type="molecule type" value="Genomic_DNA"/>
</dbReference>
<name>A0A1N7EMX3_9NOCA</name>
<dbReference type="Pfam" id="PF14230">
    <property type="entry name" value="DUF4333"/>
    <property type="match status" value="1"/>
</dbReference>
<keyword evidence="2" id="KW-0472">Membrane</keyword>
<protein>
    <recommendedName>
        <fullName evidence="3">DUF4333 domain-containing protein</fullName>
    </recommendedName>
</protein>
<accession>A0A1N7EMX3</accession>
<feature type="domain" description="DUF4333" evidence="3">
    <location>
        <begin position="213"/>
        <end position="289"/>
    </location>
</feature>
<reference evidence="4 5" key="1">
    <citation type="submission" date="2017-01" db="EMBL/GenBank/DDBJ databases">
        <authorList>
            <person name="Mah S.A."/>
            <person name="Swanson W.J."/>
            <person name="Moy G.W."/>
            <person name="Vacquier V.D."/>
        </authorList>
    </citation>
    <scope>NUCLEOTIDE SEQUENCE [LARGE SCALE GENOMIC DNA]</scope>
    <source>
        <strain evidence="4 5">CPCC 203464</strain>
    </source>
</reference>
<feature type="compositionally biased region" description="Low complexity" evidence="1">
    <location>
        <begin position="101"/>
        <end position="115"/>
    </location>
</feature>
<gene>
    <name evidence="4" type="ORF">SAMN05445060_1477</name>
</gene>
<organism evidence="4 5">
    <name type="scientific">Williamsia sterculiae</name>
    <dbReference type="NCBI Taxonomy" id="1344003"/>
    <lineage>
        <taxon>Bacteria</taxon>
        <taxon>Bacillati</taxon>
        <taxon>Actinomycetota</taxon>
        <taxon>Actinomycetes</taxon>
        <taxon>Mycobacteriales</taxon>
        <taxon>Nocardiaceae</taxon>
        <taxon>Williamsia</taxon>
    </lineage>
</organism>
<proteinExistence type="predicted"/>
<evidence type="ECO:0000313" key="5">
    <source>
        <dbReference type="Proteomes" id="UP000186218"/>
    </source>
</evidence>
<dbReference type="InterPro" id="IPR025637">
    <property type="entry name" value="DUF4333"/>
</dbReference>
<feature type="region of interest" description="Disordered" evidence="1">
    <location>
        <begin position="1"/>
        <end position="183"/>
    </location>
</feature>
<feature type="compositionally biased region" description="Low complexity" evidence="1">
    <location>
        <begin position="130"/>
        <end position="141"/>
    </location>
</feature>
<sequence length="299" mass="31586">MDLSGADDGKTTWRCVVSGPQEPGRPDGASDGSQHAEPTQQRRPESSAGTPQGEVPGSSPWQAAPGDHEPTQPVTPQTAPHPGLGQGQYGQAPYEQPPQFGQPTYGQSQQYGQTQAWPQPQYGQAAYGDPQYAQAGPWQGQAPPPGQQYVGSPQGWGQQSYGPPHQQGQPSYSPQQPPGDDKFAAMGVSQKRKRTPLLIAAAALLTVAVVALLITAFWAPGFAVSKELSDTAAQNGVKTVLQNDYQAANVSDVSCPSGQKVKKDASFFCKATIDGAQQNVKITFLDDDGKYEVSRPSAG</sequence>
<dbReference type="OrthoDB" id="3625154at2"/>
<evidence type="ECO:0000313" key="4">
    <source>
        <dbReference type="EMBL" id="SIR89423.1"/>
    </source>
</evidence>
<evidence type="ECO:0000256" key="1">
    <source>
        <dbReference type="SAM" id="MobiDB-lite"/>
    </source>
</evidence>
<evidence type="ECO:0000256" key="2">
    <source>
        <dbReference type="SAM" id="Phobius"/>
    </source>
</evidence>
<keyword evidence="2" id="KW-1133">Transmembrane helix</keyword>
<feature type="compositionally biased region" description="Low complexity" evidence="1">
    <location>
        <begin position="157"/>
        <end position="174"/>
    </location>
</feature>
<keyword evidence="2" id="KW-0812">Transmembrane</keyword>
<dbReference type="Proteomes" id="UP000186218">
    <property type="component" value="Unassembled WGS sequence"/>
</dbReference>